<dbReference type="AlphaFoldDB" id="A0A6A6V9Z9"/>
<dbReference type="InterPro" id="IPR015943">
    <property type="entry name" value="WD40/YVTN_repeat-like_dom_sf"/>
</dbReference>
<reference evidence="4" key="1">
    <citation type="journal article" date="2020" name="Stud. Mycol.">
        <title>101 Dothideomycetes genomes: a test case for predicting lifestyles and emergence of pathogens.</title>
        <authorList>
            <person name="Haridas S."/>
            <person name="Albert R."/>
            <person name="Binder M."/>
            <person name="Bloem J."/>
            <person name="Labutti K."/>
            <person name="Salamov A."/>
            <person name="Andreopoulos B."/>
            <person name="Baker S."/>
            <person name="Barry K."/>
            <person name="Bills G."/>
            <person name="Bluhm B."/>
            <person name="Cannon C."/>
            <person name="Castanera R."/>
            <person name="Culley D."/>
            <person name="Daum C."/>
            <person name="Ezra D."/>
            <person name="Gonzalez J."/>
            <person name="Henrissat B."/>
            <person name="Kuo A."/>
            <person name="Liang C."/>
            <person name="Lipzen A."/>
            <person name="Lutzoni F."/>
            <person name="Magnuson J."/>
            <person name="Mondo S."/>
            <person name="Nolan M."/>
            <person name="Ohm R."/>
            <person name="Pangilinan J."/>
            <person name="Park H.-J."/>
            <person name="Ramirez L."/>
            <person name="Alfaro M."/>
            <person name="Sun H."/>
            <person name="Tritt A."/>
            <person name="Yoshinaga Y."/>
            <person name="Zwiers L.-H."/>
            <person name="Turgeon B."/>
            <person name="Goodwin S."/>
            <person name="Spatafora J."/>
            <person name="Crous P."/>
            <person name="Grigoriev I."/>
        </authorList>
    </citation>
    <scope>NUCLEOTIDE SEQUENCE</scope>
    <source>
        <strain evidence="4">CBS 119925</strain>
    </source>
</reference>
<dbReference type="PANTHER" id="PTHR44472:SF1">
    <property type="entry name" value="DDB1 AND CUL4 ASSOCIATED FACTOR 4"/>
    <property type="match status" value="1"/>
</dbReference>
<evidence type="ECO:0000256" key="1">
    <source>
        <dbReference type="ARBA" id="ARBA00022574"/>
    </source>
</evidence>
<name>A0A6A6V9Z9_9PLEO</name>
<dbReference type="InterPro" id="IPR001680">
    <property type="entry name" value="WD40_rpt"/>
</dbReference>
<dbReference type="EMBL" id="MU006576">
    <property type="protein sequence ID" value="KAF2746716.1"/>
    <property type="molecule type" value="Genomic_DNA"/>
</dbReference>
<dbReference type="PROSITE" id="PS50082">
    <property type="entry name" value="WD_REPEATS_2"/>
    <property type="match status" value="1"/>
</dbReference>
<dbReference type="InterPro" id="IPR019775">
    <property type="entry name" value="WD40_repeat_CS"/>
</dbReference>
<dbReference type="SUPFAM" id="SSF50978">
    <property type="entry name" value="WD40 repeat-like"/>
    <property type="match status" value="1"/>
</dbReference>
<dbReference type="Gene3D" id="2.130.10.10">
    <property type="entry name" value="YVTN repeat-like/Quinoprotein amine dehydrogenase"/>
    <property type="match status" value="2"/>
</dbReference>
<dbReference type="GO" id="GO:0080008">
    <property type="term" value="C:Cul4-RING E3 ubiquitin ligase complex"/>
    <property type="evidence" value="ECO:0007669"/>
    <property type="project" value="TreeGrafter"/>
</dbReference>
<evidence type="ECO:0000256" key="3">
    <source>
        <dbReference type="PROSITE-ProRule" id="PRU00221"/>
    </source>
</evidence>
<evidence type="ECO:0000313" key="4">
    <source>
        <dbReference type="EMBL" id="KAF2746716.1"/>
    </source>
</evidence>
<protein>
    <submittedName>
        <fullName evidence="4">Uncharacterized protein</fullName>
    </submittedName>
</protein>
<keyword evidence="1 3" id="KW-0853">WD repeat</keyword>
<evidence type="ECO:0000256" key="2">
    <source>
        <dbReference type="ARBA" id="ARBA00022737"/>
    </source>
</evidence>
<keyword evidence="2" id="KW-0677">Repeat</keyword>
<sequence length="482" mass="54079">MSAPELPGFYFDKAKGKYFKITASHQAPPGAKYTRENIRKEKATQCREAEDQHRSKRQKTETIVSRHAKDYLARAYLEREIGYERRSYYMNTIYPGASISEYEPQKVSPHQVQCFDVKSDLSTVFTAENNTIRREHDIDFGLKMADFHTEEPTLIHGRPRFEMMPQLVQSETLLRTTSHVSSLNYLPTTGALVATTLGGDRPPVIYMTDPDRDEPFLGEQFTPHRYNTIWTSSPRPSSLVSDPGTSVSATEDEVVVIAANSDLLLTRRRPSGTWNCSDALLSGQSDVLSLCWLDHRTIAMGLRNGALRLYDTRSNGSSSVLRHPAPIGQIRRAGSADHVVCAGLNNTLMLYDFRAARAYGNGFRNHVPRENRKTGGGSWYIHRFEEHTNDGTSYPLDVSEQMGLVAAGGDDRVLRVWNMNTGTLVKEFPSWMFTKAKTQRLPGNAPSQPRNGPIRMAKFVEDKDGDTSLWAAGANGIIKLGW</sequence>
<organism evidence="4 5">
    <name type="scientific">Sporormia fimetaria CBS 119925</name>
    <dbReference type="NCBI Taxonomy" id="1340428"/>
    <lineage>
        <taxon>Eukaryota</taxon>
        <taxon>Fungi</taxon>
        <taxon>Dikarya</taxon>
        <taxon>Ascomycota</taxon>
        <taxon>Pezizomycotina</taxon>
        <taxon>Dothideomycetes</taxon>
        <taxon>Pleosporomycetidae</taxon>
        <taxon>Pleosporales</taxon>
        <taxon>Sporormiaceae</taxon>
        <taxon>Sporormia</taxon>
    </lineage>
</organism>
<dbReference type="SMART" id="SM00320">
    <property type="entry name" value="WD40"/>
    <property type="match status" value="3"/>
</dbReference>
<accession>A0A6A6V9Z9</accession>
<dbReference type="InterPro" id="IPR052254">
    <property type="entry name" value="CUL4-DDB1_E3_ligase_receptor"/>
</dbReference>
<proteinExistence type="predicted"/>
<feature type="repeat" description="WD" evidence="3">
    <location>
        <begin position="404"/>
        <end position="427"/>
    </location>
</feature>
<dbReference type="InterPro" id="IPR036322">
    <property type="entry name" value="WD40_repeat_dom_sf"/>
</dbReference>
<dbReference type="PROSITE" id="PS00678">
    <property type="entry name" value="WD_REPEATS_1"/>
    <property type="match status" value="1"/>
</dbReference>
<dbReference type="Proteomes" id="UP000799440">
    <property type="component" value="Unassembled WGS sequence"/>
</dbReference>
<gene>
    <name evidence="4" type="ORF">M011DRAFT_526802</name>
</gene>
<dbReference type="OrthoDB" id="128867at2759"/>
<keyword evidence="5" id="KW-1185">Reference proteome</keyword>
<evidence type="ECO:0000313" key="5">
    <source>
        <dbReference type="Proteomes" id="UP000799440"/>
    </source>
</evidence>
<dbReference type="PANTHER" id="PTHR44472">
    <property type="entry name" value="DDB1- AND CUL4-ASSOCIATED FACTOR 4-RELATED"/>
    <property type="match status" value="1"/>
</dbReference>